<reference evidence="1" key="1">
    <citation type="journal article" date="2016" name="Nat. Genet.">
        <title>A high-quality carrot genome assembly provides new insights into carotenoid accumulation and asterid genome evolution.</title>
        <authorList>
            <person name="Iorizzo M."/>
            <person name="Ellison S."/>
            <person name="Senalik D."/>
            <person name="Zeng P."/>
            <person name="Satapoomin P."/>
            <person name="Huang J."/>
            <person name="Bowman M."/>
            <person name="Iovene M."/>
            <person name="Sanseverino W."/>
            <person name="Cavagnaro P."/>
            <person name="Yildiz M."/>
            <person name="Macko-Podgorni A."/>
            <person name="Moranska E."/>
            <person name="Grzebelus E."/>
            <person name="Grzebelus D."/>
            <person name="Ashrafi H."/>
            <person name="Zheng Z."/>
            <person name="Cheng S."/>
            <person name="Spooner D."/>
            <person name="Van Deynze A."/>
            <person name="Simon P."/>
        </authorList>
    </citation>
    <scope>NUCLEOTIDE SEQUENCE</scope>
    <source>
        <tissue evidence="1">Leaf</tissue>
    </source>
</reference>
<organism evidence="1 2">
    <name type="scientific">Daucus carota subsp. sativus</name>
    <name type="common">Carrot</name>
    <dbReference type="NCBI Taxonomy" id="79200"/>
    <lineage>
        <taxon>Eukaryota</taxon>
        <taxon>Viridiplantae</taxon>
        <taxon>Streptophyta</taxon>
        <taxon>Embryophyta</taxon>
        <taxon>Tracheophyta</taxon>
        <taxon>Spermatophyta</taxon>
        <taxon>Magnoliopsida</taxon>
        <taxon>eudicotyledons</taxon>
        <taxon>Gunneridae</taxon>
        <taxon>Pentapetalae</taxon>
        <taxon>asterids</taxon>
        <taxon>campanulids</taxon>
        <taxon>Apiales</taxon>
        <taxon>Apiaceae</taxon>
        <taxon>Apioideae</taxon>
        <taxon>Scandiceae</taxon>
        <taxon>Daucinae</taxon>
        <taxon>Daucus</taxon>
        <taxon>Daucus sect. Daucus</taxon>
    </lineage>
</organism>
<dbReference type="PANTHER" id="PTHR48258">
    <property type="entry name" value="DUF4218 DOMAIN-CONTAINING PROTEIN-RELATED"/>
    <property type="match status" value="1"/>
</dbReference>
<protein>
    <recommendedName>
        <fullName evidence="3">DUF4216 domain-containing protein</fullName>
    </recommendedName>
</protein>
<gene>
    <name evidence="1" type="ORF">DCAR_0933962</name>
</gene>
<dbReference type="EMBL" id="CP093351">
    <property type="protein sequence ID" value="WOH14443.1"/>
    <property type="molecule type" value="Genomic_DNA"/>
</dbReference>
<keyword evidence="2" id="KW-1185">Reference proteome</keyword>
<accession>A0AAF0XUF6</accession>
<dbReference type="Proteomes" id="UP000077755">
    <property type="component" value="Chromosome 9"/>
</dbReference>
<dbReference type="AlphaFoldDB" id="A0AAF0XUF6"/>
<proteinExistence type="predicted"/>
<reference evidence="1" key="2">
    <citation type="submission" date="2022-03" db="EMBL/GenBank/DDBJ databases">
        <title>Draft title - Genomic analysis of global carrot germplasm unveils the trajectory of domestication and the origin of high carotenoid orange carrot.</title>
        <authorList>
            <person name="Iorizzo M."/>
            <person name="Ellison S."/>
            <person name="Senalik D."/>
            <person name="Macko-Podgorni A."/>
            <person name="Grzebelus D."/>
            <person name="Bostan H."/>
            <person name="Rolling W."/>
            <person name="Curaba J."/>
            <person name="Simon P."/>
        </authorList>
    </citation>
    <scope>NUCLEOTIDE SEQUENCE</scope>
    <source>
        <tissue evidence="1">Leaf</tissue>
    </source>
</reference>
<evidence type="ECO:0000313" key="1">
    <source>
        <dbReference type="EMBL" id="WOH14443.1"/>
    </source>
</evidence>
<evidence type="ECO:0000313" key="2">
    <source>
        <dbReference type="Proteomes" id="UP000077755"/>
    </source>
</evidence>
<name>A0AAF0XUF6_DAUCS</name>
<evidence type="ECO:0008006" key="3">
    <source>
        <dbReference type="Google" id="ProtNLM"/>
    </source>
</evidence>
<sequence length="109" mass="12260">MFEKTISFQAQHNNKQLQYLLGGPASYVISYKRCRVNGYSFNLGKSNSGILVKGSCYGDSGSNYYGSLLEILKITYGGGNQVFLMKCHWYDHVRGVKKDKNGVLLIESY</sequence>